<reference evidence="4" key="1">
    <citation type="journal article" date="2019" name="Int. J. Syst. Evol. Microbiol.">
        <title>The Global Catalogue of Microorganisms (GCM) 10K type strain sequencing project: providing services to taxonomists for standard genome sequencing and annotation.</title>
        <authorList>
            <consortium name="The Broad Institute Genomics Platform"/>
            <consortium name="The Broad Institute Genome Sequencing Center for Infectious Disease"/>
            <person name="Wu L."/>
            <person name="Ma J."/>
        </authorList>
    </citation>
    <scope>NUCLEOTIDE SEQUENCE [LARGE SCALE GENOMIC DNA]</scope>
    <source>
        <strain evidence="4">KACC 12507</strain>
    </source>
</reference>
<feature type="domain" description="SPOR" evidence="2">
    <location>
        <begin position="263"/>
        <end position="348"/>
    </location>
</feature>
<evidence type="ECO:0000259" key="2">
    <source>
        <dbReference type="PROSITE" id="PS51724"/>
    </source>
</evidence>
<dbReference type="EMBL" id="JBHSGU010000002">
    <property type="protein sequence ID" value="MFC4699873.1"/>
    <property type="molecule type" value="Genomic_DNA"/>
</dbReference>
<dbReference type="InterPro" id="IPR007730">
    <property type="entry name" value="SPOR-like_dom"/>
</dbReference>
<dbReference type="Gene3D" id="3.30.70.1070">
    <property type="entry name" value="Sporulation related repeat"/>
    <property type="match status" value="1"/>
</dbReference>
<evidence type="ECO:0000313" key="4">
    <source>
        <dbReference type="Proteomes" id="UP001595897"/>
    </source>
</evidence>
<protein>
    <submittedName>
        <fullName evidence="3">SPOR domain-containing protein</fullName>
    </submittedName>
</protein>
<gene>
    <name evidence="3" type="ORF">ACFO4O_06875</name>
</gene>
<feature type="signal peptide" evidence="1">
    <location>
        <begin position="1"/>
        <end position="21"/>
    </location>
</feature>
<evidence type="ECO:0000256" key="1">
    <source>
        <dbReference type="SAM" id="SignalP"/>
    </source>
</evidence>
<keyword evidence="4" id="KW-1185">Reference proteome</keyword>
<dbReference type="Pfam" id="PF05036">
    <property type="entry name" value="SPOR"/>
    <property type="match status" value="1"/>
</dbReference>
<comment type="caution">
    <text evidence="3">The sequence shown here is derived from an EMBL/GenBank/DDBJ whole genome shotgun (WGS) entry which is preliminary data.</text>
</comment>
<proteinExistence type="predicted"/>
<organism evidence="3 4">
    <name type="scientific">Glaciecola siphonariae</name>
    <dbReference type="NCBI Taxonomy" id="521012"/>
    <lineage>
        <taxon>Bacteria</taxon>
        <taxon>Pseudomonadati</taxon>
        <taxon>Pseudomonadota</taxon>
        <taxon>Gammaproteobacteria</taxon>
        <taxon>Alteromonadales</taxon>
        <taxon>Alteromonadaceae</taxon>
        <taxon>Glaciecola</taxon>
    </lineage>
</organism>
<evidence type="ECO:0000313" key="3">
    <source>
        <dbReference type="EMBL" id="MFC4699873.1"/>
    </source>
</evidence>
<feature type="chain" id="PRO_5046989292" evidence="1">
    <location>
        <begin position="22"/>
        <end position="352"/>
    </location>
</feature>
<accession>A0ABV9LWP3</accession>
<name>A0ABV9LWP3_9ALTE</name>
<sequence>MRIKSTAKVFCYAIGVSLLSACVSLPEMLSFSSDDNNTNPPSNAFEPAAQGEMQSAIEQADLQETKRIVNGVLEEWQLLKPEINRVIKLESELAYLVDSFNKSSEIDRFVDSDTELLESSSAAELAGVVQSKEGYGALDAPGELLKIFGEPVSTNEAGETADNISVPYSQSQPSSELVLGSAQAITKMPSKSIPSQGVNDDKFSSLSDSRSTGVSAGVNIKQVNNSTSLASTDKFRDSSVANGNVAPRNIAKRNKNSVCQNSLLKSGSFAIHLSSLSNRANVRGAVNDLSTTFSDILCNKQVKTALVKVNGVDYSSIRFGPYLSEEEATQACSSVRTQGRYCKVTSFTGESI</sequence>
<dbReference type="PROSITE" id="PS51257">
    <property type="entry name" value="PROKAR_LIPOPROTEIN"/>
    <property type="match status" value="1"/>
</dbReference>
<dbReference type="Proteomes" id="UP001595897">
    <property type="component" value="Unassembled WGS sequence"/>
</dbReference>
<keyword evidence="1" id="KW-0732">Signal</keyword>
<dbReference type="InterPro" id="IPR036680">
    <property type="entry name" value="SPOR-like_sf"/>
</dbReference>
<dbReference type="PROSITE" id="PS51724">
    <property type="entry name" value="SPOR"/>
    <property type="match status" value="1"/>
</dbReference>
<dbReference type="RefSeq" id="WP_382406805.1">
    <property type="nucleotide sequence ID" value="NZ_JBHSGU010000002.1"/>
</dbReference>